<reference evidence="8" key="1">
    <citation type="submission" date="2016-06" db="UniProtKB">
        <authorList>
            <consortium name="WormBaseParasite"/>
        </authorList>
    </citation>
    <scope>IDENTIFICATION</scope>
</reference>
<keyword evidence="7" id="KW-1185">Reference proteome</keyword>
<keyword evidence="2" id="KW-1015">Disulfide bond</keyword>
<dbReference type="InterPro" id="IPR013128">
    <property type="entry name" value="Peptidase_C1A"/>
</dbReference>
<feature type="chain" id="PRO_5043137844" evidence="3">
    <location>
        <begin position="18"/>
        <end position="334"/>
    </location>
</feature>
<reference evidence="6 7" key="2">
    <citation type="submission" date="2018-11" db="EMBL/GenBank/DDBJ databases">
        <authorList>
            <consortium name="Pathogen Informatics"/>
        </authorList>
    </citation>
    <scope>NUCLEOTIDE SEQUENCE [LARGE SCALE GENOMIC DNA]</scope>
    <source>
        <strain evidence="6 7">Egypt</strain>
    </source>
</reference>
<dbReference type="InterPro" id="IPR039417">
    <property type="entry name" value="Peptidase_C1A_papain-like"/>
</dbReference>
<feature type="domain" description="Peptidase C1A papain C-terminal" evidence="4">
    <location>
        <begin position="116"/>
        <end position="329"/>
    </location>
</feature>
<dbReference type="Proteomes" id="UP000272942">
    <property type="component" value="Unassembled WGS sequence"/>
</dbReference>
<comment type="similarity">
    <text evidence="1">Belongs to the peptidase C1 family.</text>
</comment>
<protein>
    <submittedName>
        <fullName evidence="8">Pept_C1 domain-containing protein</fullName>
    </submittedName>
</protein>
<feature type="domain" description="Cathepsin propeptide inhibitor" evidence="5">
    <location>
        <begin position="27"/>
        <end position="87"/>
    </location>
</feature>
<dbReference type="PANTHER" id="PTHR12411">
    <property type="entry name" value="CYSTEINE PROTEASE FAMILY C1-RELATED"/>
    <property type="match status" value="1"/>
</dbReference>
<dbReference type="EMBL" id="UZAN01039456">
    <property type="protein sequence ID" value="VDP65676.1"/>
    <property type="molecule type" value="Genomic_DNA"/>
</dbReference>
<dbReference type="FunFam" id="3.90.70.10:FF:000332">
    <property type="entry name" value="Cathepsin L1"/>
    <property type="match status" value="1"/>
</dbReference>
<dbReference type="SMART" id="SM00848">
    <property type="entry name" value="Inhibitor_I29"/>
    <property type="match status" value="1"/>
</dbReference>
<evidence type="ECO:0000313" key="6">
    <source>
        <dbReference type="EMBL" id="VDP65676.1"/>
    </source>
</evidence>
<dbReference type="InterPro" id="IPR013201">
    <property type="entry name" value="Prot_inhib_I29"/>
</dbReference>
<feature type="signal peptide" evidence="3">
    <location>
        <begin position="1"/>
        <end position="17"/>
    </location>
</feature>
<dbReference type="GO" id="GO:0006508">
    <property type="term" value="P:proteolysis"/>
    <property type="evidence" value="ECO:0007669"/>
    <property type="project" value="InterPro"/>
</dbReference>
<evidence type="ECO:0000313" key="8">
    <source>
        <dbReference type="WBParaSite" id="ECPE_0000217901-mRNA-1"/>
    </source>
</evidence>
<dbReference type="AlphaFoldDB" id="A0A183A5E4"/>
<proteinExistence type="inferred from homology"/>
<sequence length="334" mass="37783">MLLHSAIVLLLLHTTLATDYLGGPRSWEEWKLKYGKTYNNEDHDFQRKNVWLANARRVAKHNKRYEQGLESYYLRLNQFADMTWAEFNQTYLYSRRPEQIPSDPVQIPFKTVGKLPPDAMDWVHEKCVTGVKTQGKCQSSWAFATAGAIECQYALASKKLITISAQQLIDCSTPYHNHGCNGGSAENAYRYLNKNPIESEESYPYTGKDGKCEADEAKGLAMVKLFYGVYSGSEEELKALVGLHGPTVAEIDADEDFMLYGGGIYYSFKCKRDSPNLSILLVGYKWAAFHDYWLAKTSLGPDYGEEGYVKIARGFFNMCGIANYASLPILKNIQ</sequence>
<dbReference type="SUPFAM" id="SSF54001">
    <property type="entry name" value="Cysteine proteinases"/>
    <property type="match status" value="1"/>
</dbReference>
<evidence type="ECO:0000256" key="3">
    <source>
        <dbReference type="SAM" id="SignalP"/>
    </source>
</evidence>
<accession>A0A183A5E4</accession>
<evidence type="ECO:0000259" key="5">
    <source>
        <dbReference type="SMART" id="SM00848"/>
    </source>
</evidence>
<dbReference type="Pfam" id="PF08246">
    <property type="entry name" value="Inhibitor_I29"/>
    <property type="match status" value="1"/>
</dbReference>
<dbReference type="InterPro" id="IPR000668">
    <property type="entry name" value="Peptidase_C1A_C"/>
</dbReference>
<organism evidence="8">
    <name type="scientific">Echinostoma caproni</name>
    <dbReference type="NCBI Taxonomy" id="27848"/>
    <lineage>
        <taxon>Eukaryota</taxon>
        <taxon>Metazoa</taxon>
        <taxon>Spiralia</taxon>
        <taxon>Lophotrochozoa</taxon>
        <taxon>Platyhelminthes</taxon>
        <taxon>Trematoda</taxon>
        <taxon>Digenea</taxon>
        <taxon>Plagiorchiida</taxon>
        <taxon>Echinostomata</taxon>
        <taxon>Echinostomatoidea</taxon>
        <taxon>Echinostomatidae</taxon>
        <taxon>Echinostoma</taxon>
    </lineage>
</organism>
<keyword evidence="3" id="KW-0732">Signal</keyword>
<evidence type="ECO:0000256" key="1">
    <source>
        <dbReference type="ARBA" id="ARBA00008455"/>
    </source>
</evidence>
<dbReference type="GO" id="GO:0008234">
    <property type="term" value="F:cysteine-type peptidase activity"/>
    <property type="evidence" value="ECO:0007669"/>
    <property type="project" value="InterPro"/>
</dbReference>
<dbReference type="InterPro" id="IPR038765">
    <property type="entry name" value="Papain-like_cys_pep_sf"/>
</dbReference>
<evidence type="ECO:0000259" key="4">
    <source>
        <dbReference type="SMART" id="SM00645"/>
    </source>
</evidence>
<dbReference type="OrthoDB" id="10253408at2759"/>
<gene>
    <name evidence="6" type="ORF">ECPE_LOCUS2179</name>
</gene>
<evidence type="ECO:0000256" key="2">
    <source>
        <dbReference type="ARBA" id="ARBA00023157"/>
    </source>
</evidence>
<dbReference type="WBParaSite" id="ECPE_0000217901-mRNA-1">
    <property type="protein sequence ID" value="ECPE_0000217901-mRNA-1"/>
    <property type="gene ID" value="ECPE_0000217901"/>
</dbReference>
<dbReference type="CDD" id="cd02248">
    <property type="entry name" value="Peptidase_C1A"/>
    <property type="match status" value="1"/>
</dbReference>
<name>A0A183A5E4_9TREM</name>
<dbReference type="SMART" id="SM00645">
    <property type="entry name" value="Pept_C1"/>
    <property type="match status" value="1"/>
</dbReference>
<evidence type="ECO:0000313" key="7">
    <source>
        <dbReference type="Proteomes" id="UP000272942"/>
    </source>
</evidence>
<dbReference type="Gene3D" id="3.90.70.10">
    <property type="entry name" value="Cysteine proteinases"/>
    <property type="match status" value="1"/>
</dbReference>
<dbReference type="Pfam" id="PF00112">
    <property type="entry name" value="Peptidase_C1"/>
    <property type="match status" value="1"/>
</dbReference>